<sequence length="180" mass="20968">MNNILIISNRLGIGGAEKLLLELVFFAQKNNINPTVLILDSYEHEHYDGILKAKGVKVVRTRINTIKHFRAPVKMIRSAWWAVKLKYLAAKYYKSIHTIGLYNVDKVFNTVPHPHRFFWNVNNAIQYPNREYAYQQELFGDSNDTIININKYQETELRQQYKDAIKAKMVLAKLFINAPG</sequence>
<dbReference type="EMBL" id="CP032869">
    <property type="protein sequence ID" value="AYL97246.1"/>
    <property type="molecule type" value="Genomic_DNA"/>
</dbReference>
<proteinExistence type="predicted"/>
<dbReference type="RefSeq" id="WP_119410819.1">
    <property type="nucleotide sequence ID" value="NZ_CP032869.1"/>
</dbReference>
<organism evidence="1 2">
    <name type="scientific">Mucilaginibacter celer</name>
    <dbReference type="NCBI Taxonomy" id="2305508"/>
    <lineage>
        <taxon>Bacteria</taxon>
        <taxon>Pseudomonadati</taxon>
        <taxon>Bacteroidota</taxon>
        <taxon>Sphingobacteriia</taxon>
        <taxon>Sphingobacteriales</taxon>
        <taxon>Sphingobacteriaceae</taxon>
        <taxon>Mucilaginibacter</taxon>
    </lineage>
</organism>
<accession>A0A494VP66</accession>
<dbReference type="AlphaFoldDB" id="A0A494VP66"/>
<evidence type="ECO:0000313" key="2">
    <source>
        <dbReference type="Proteomes" id="UP000270046"/>
    </source>
</evidence>
<dbReference type="KEGG" id="muh:HYN43_018870"/>
<evidence type="ECO:0008006" key="3">
    <source>
        <dbReference type="Google" id="ProtNLM"/>
    </source>
</evidence>
<protein>
    <recommendedName>
        <fullName evidence="3">Glycosyltransferase</fullName>
    </recommendedName>
</protein>
<gene>
    <name evidence="1" type="ORF">HYN43_018870</name>
</gene>
<evidence type="ECO:0000313" key="1">
    <source>
        <dbReference type="EMBL" id="AYL97246.1"/>
    </source>
</evidence>
<dbReference type="OrthoDB" id="793731at2"/>
<dbReference type="Proteomes" id="UP000270046">
    <property type="component" value="Chromosome"/>
</dbReference>
<name>A0A494VP66_9SPHI</name>
<reference evidence="1 2" key="1">
    <citation type="submission" date="2018-10" db="EMBL/GenBank/DDBJ databases">
        <title>Genome sequencing of Mucilaginibacter sp. HYN0043.</title>
        <authorList>
            <person name="Kim M."/>
            <person name="Yi H."/>
        </authorList>
    </citation>
    <scope>NUCLEOTIDE SEQUENCE [LARGE SCALE GENOMIC DNA]</scope>
    <source>
        <strain evidence="1 2">HYN0043</strain>
    </source>
</reference>
<keyword evidence="2" id="KW-1185">Reference proteome</keyword>